<evidence type="ECO:0000256" key="1">
    <source>
        <dbReference type="SAM" id="Phobius"/>
    </source>
</evidence>
<feature type="transmembrane region" description="Helical" evidence="1">
    <location>
        <begin position="43"/>
        <end position="61"/>
    </location>
</feature>
<evidence type="ECO:0000313" key="2">
    <source>
        <dbReference type="EMBL" id="HHM44653.1"/>
    </source>
</evidence>
<comment type="caution">
    <text evidence="2">The sequence shown here is derived from an EMBL/GenBank/DDBJ whole genome shotgun (WGS) entry which is preliminary data.</text>
</comment>
<reference evidence="2" key="1">
    <citation type="journal article" date="2020" name="mSystems">
        <title>Genome- and Community-Level Interaction Insights into Carbon Utilization and Element Cycling Functions of Hydrothermarchaeota in Hydrothermal Sediment.</title>
        <authorList>
            <person name="Zhou Z."/>
            <person name="Liu Y."/>
            <person name="Xu W."/>
            <person name="Pan J."/>
            <person name="Luo Z.H."/>
            <person name="Li M."/>
        </authorList>
    </citation>
    <scope>NUCLEOTIDE SEQUENCE [LARGE SCALE GENOMIC DNA]</scope>
    <source>
        <strain evidence="2">SpSt-1074</strain>
    </source>
</reference>
<keyword evidence="1" id="KW-0472">Membrane</keyword>
<sequence>MKLTTPRKFILESFLLALLMTSLPIGLLVFLNNNRLITPFNMVAWLLATLAWTALVVVLYMKKGLKGKGFILRS</sequence>
<protein>
    <submittedName>
        <fullName evidence="2">Uncharacterized protein</fullName>
    </submittedName>
</protein>
<keyword evidence="1" id="KW-0812">Transmembrane</keyword>
<organism evidence="2">
    <name type="scientific">Caldiarchaeum subterraneum</name>
    <dbReference type="NCBI Taxonomy" id="311458"/>
    <lineage>
        <taxon>Archaea</taxon>
        <taxon>Nitrososphaerota</taxon>
        <taxon>Candidatus Caldarchaeales</taxon>
        <taxon>Candidatus Caldarchaeaceae</taxon>
        <taxon>Candidatus Caldarchaeum</taxon>
    </lineage>
</organism>
<accession>A0A7J3VUN7</accession>
<proteinExistence type="predicted"/>
<dbReference type="AlphaFoldDB" id="A0A7J3VUN7"/>
<feature type="transmembrane region" description="Helical" evidence="1">
    <location>
        <begin position="9"/>
        <end position="31"/>
    </location>
</feature>
<keyword evidence="1" id="KW-1133">Transmembrane helix</keyword>
<name>A0A7J3VUN7_CALS0</name>
<gene>
    <name evidence="2" type="ORF">ENM31_05100</name>
</gene>
<dbReference type="EMBL" id="DRXH01000176">
    <property type="protein sequence ID" value="HHM44653.1"/>
    <property type="molecule type" value="Genomic_DNA"/>
</dbReference>